<protein>
    <submittedName>
        <fullName evidence="6">Phosphoglucosamine mutase (GlmM)</fullName>
        <ecNumber evidence="6">5.4.2.10</ecNumber>
    </submittedName>
</protein>
<dbReference type="InterPro" id="IPR050060">
    <property type="entry name" value="Phosphoglucosamine_mutase"/>
</dbReference>
<dbReference type="GO" id="GO:0004615">
    <property type="term" value="F:phosphomannomutase activity"/>
    <property type="evidence" value="ECO:0007669"/>
    <property type="project" value="TreeGrafter"/>
</dbReference>
<gene>
    <name evidence="6" type="primary">glmM</name>
</gene>
<keyword evidence="6" id="KW-0413">Isomerase</keyword>
<evidence type="ECO:0000259" key="4">
    <source>
        <dbReference type="Pfam" id="PF02878"/>
    </source>
</evidence>
<evidence type="ECO:0000256" key="1">
    <source>
        <dbReference type="ARBA" id="ARBA00001946"/>
    </source>
</evidence>
<dbReference type="InterPro" id="IPR005846">
    <property type="entry name" value="A-D-PHexomutase_a/b/a-III"/>
</dbReference>
<dbReference type="Pfam" id="PF02880">
    <property type="entry name" value="PGM_PMM_III"/>
    <property type="match status" value="1"/>
</dbReference>
<dbReference type="InterPro" id="IPR005844">
    <property type="entry name" value="A-D-PHexomutase_a/b/a-I"/>
</dbReference>
<name>A0A075FMX3_9EURY</name>
<reference evidence="6" key="1">
    <citation type="journal article" date="2014" name="Genome Biol. Evol.">
        <title>Pangenome evidence for extensive interdomain horizontal transfer affecting lineage core and shell genes in uncultured planktonic thaumarchaeota and euryarchaeota.</title>
        <authorList>
            <person name="Deschamps P."/>
            <person name="Zivanovic Y."/>
            <person name="Moreira D."/>
            <person name="Rodriguez-Valera F."/>
            <person name="Lopez-Garcia P."/>
        </authorList>
    </citation>
    <scope>NUCLEOTIDE SEQUENCE</scope>
</reference>
<dbReference type="SUPFAM" id="SSF53738">
    <property type="entry name" value="Phosphoglucomutase, first 3 domains"/>
    <property type="match status" value="2"/>
</dbReference>
<dbReference type="GO" id="GO:0000287">
    <property type="term" value="F:magnesium ion binding"/>
    <property type="evidence" value="ECO:0007669"/>
    <property type="project" value="InterPro"/>
</dbReference>
<evidence type="ECO:0000313" key="6">
    <source>
        <dbReference type="EMBL" id="AIE91067.1"/>
    </source>
</evidence>
<dbReference type="InterPro" id="IPR016066">
    <property type="entry name" value="A-D-PHexomutase_CS"/>
</dbReference>
<feature type="domain" description="Alpha-D-phosphohexomutase alpha/beta/alpha" evidence="5">
    <location>
        <begin position="344"/>
        <end position="448"/>
    </location>
</feature>
<dbReference type="InterPro" id="IPR005841">
    <property type="entry name" value="Alpha-D-phosphohexomutase_SF"/>
</dbReference>
<dbReference type="EMBL" id="KF900327">
    <property type="protein sequence ID" value="AIE91067.1"/>
    <property type="molecule type" value="Genomic_DNA"/>
</dbReference>
<dbReference type="PANTHER" id="PTHR42946">
    <property type="entry name" value="PHOSPHOHEXOSE MUTASE"/>
    <property type="match status" value="1"/>
</dbReference>
<dbReference type="GO" id="GO:0005975">
    <property type="term" value="P:carbohydrate metabolic process"/>
    <property type="evidence" value="ECO:0007669"/>
    <property type="project" value="InterPro"/>
</dbReference>
<sequence>MAGERLHGTDGIRGKIGSCGAGESPIGKLIFQREISAELFALVGQATGSVLVEQVAGMARPDFYSPLVVIGWDRRDGNRALVSALEAGLLHAGCRVQRVGEVPTPGLHHCILLLEADAGMMVTASHNPATDSGVKLFDGEGYKSMPELEDLISSKIWKLDGEAVAGDSDSATRKGEGDVDAAPNLLEKELEKIPPFDGLVAYRDHLARWLDTVCDLLEVAPEQWPQAVAEQGLLLDSSGGIATDWLSFGLTRRGLLCDEVSSRDNPINKDCGAGEFNPTDSWSNQELAGKQSHALLQALGDQIRNNDGNPPWNDGELVAAALDGDGDRCLLIEATNGGVQIVDGDQMAYDWMQARSTGQPQRLAHSIESDLCLPAACRTLGAESIQNAVGDRWLSNSLNPSDDGKSRLIFDDSMPLLFGCEDSGHLVMPTQHPLKPNHWSLAGDGAASLVSQLCARLALGPSRKTLERGWKGRVSVNGVDRSRWNGQNELASKVVEIVDQNLSEANLKNVEIEGETSLLLLEGTLDGEAISIGIRNSGTEAKTSVSMRSSSQNNVESLTELMNQLGDFLSDKLIP</sequence>
<dbReference type="PRINTS" id="PR00509">
    <property type="entry name" value="PGMPMM"/>
</dbReference>
<dbReference type="EC" id="5.4.2.10" evidence="6"/>
<feature type="domain" description="Alpha-D-phosphohexomutase alpha/beta/alpha" evidence="4">
    <location>
        <begin position="7"/>
        <end position="158"/>
    </location>
</feature>
<dbReference type="Pfam" id="PF02878">
    <property type="entry name" value="PGM_PMM_I"/>
    <property type="match status" value="1"/>
</dbReference>
<dbReference type="InterPro" id="IPR016055">
    <property type="entry name" value="A-D-PHexomutase_a/b/a-I/II/III"/>
</dbReference>
<dbReference type="Gene3D" id="3.40.120.10">
    <property type="entry name" value="Alpha-D-Glucose-1,6-Bisphosphate, subunit A, domain 3"/>
    <property type="match status" value="3"/>
</dbReference>
<accession>A0A075FMX3</accession>
<dbReference type="PANTHER" id="PTHR42946:SF1">
    <property type="entry name" value="PHOSPHOGLUCOMUTASE (ALPHA-D-GLUCOSE-1,6-BISPHOSPHATE-DEPENDENT)"/>
    <property type="match status" value="1"/>
</dbReference>
<dbReference type="AlphaFoldDB" id="A0A075FMX3"/>
<evidence type="ECO:0000259" key="5">
    <source>
        <dbReference type="Pfam" id="PF02880"/>
    </source>
</evidence>
<keyword evidence="3" id="KW-0597">Phosphoprotein</keyword>
<evidence type="ECO:0000256" key="2">
    <source>
        <dbReference type="ARBA" id="ARBA00010231"/>
    </source>
</evidence>
<comment type="cofactor">
    <cofactor evidence="1">
        <name>Mg(2+)</name>
        <dbReference type="ChEBI" id="CHEBI:18420"/>
    </cofactor>
</comment>
<dbReference type="PROSITE" id="PS00710">
    <property type="entry name" value="PGM_PMM"/>
    <property type="match status" value="1"/>
</dbReference>
<proteinExistence type="inferred from homology"/>
<comment type="similarity">
    <text evidence="2">Belongs to the phosphohexose mutase family.</text>
</comment>
<dbReference type="GO" id="GO:0008966">
    <property type="term" value="F:phosphoglucosamine mutase activity"/>
    <property type="evidence" value="ECO:0007669"/>
    <property type="project" value="UniProtKB-EC"/>
</dbReference>
<organism evidence="6">
    <name type="scientific">uncultured marine group II/III euryarchaeote AD1000_105_G07</name>
    <dbReference type="NCBI Taxonomy" id="1457714"/>
    <lineage>
        <taxon>Archaea</taxon>
        <taxon>Methanobacteriati</taxon>
        <taxon>Methanobacteriota</taxon>
        <taxon>environmental samples</taxon>
    </lineage>
</organism>
<evidence type="ECO:0000256" key="3">
    <source>
        <dbReference type="ARBA" id="ARBA00022553"/>
    </source>
</evidence>